<evidence type="ECO:0000256" key="2">
    <source>
        <dbReference type="SAM" id="Phobius"/>
    </source>
</evidence>
<dbReference type="SUPFAM" id="SSF46894">
    <property type="entry name" value="C-terminal effector domain of the bipartite response regulators"/>
    <property type="match status" value="1"/>
</dbReference>
<protein>
    <submittedName>
        <fullName evidence="4">LuxR family transcriptional regulator</fullName>
    </submittedName>
</protein>
<feature type="transmembrane region" description="Helical" evidence="2">
    <location>
        <begin position="129"/>
        <end position="148"/>
    </location>
</feature>
<keyword evidence="2" id="KW-0812">Transmembrane</keyword>
<dbReference type="AlphaFoldDB" id="A0A1L5BT37"/>
<dbReference type="GO" id="GO:0006352">
    <property type="term" value="P:DNA-templated transcription initiation"/>
    <property type="evidence" value="ECO:0007669"/>
    <property type="project" value="InterPro"/>
</dbReference>
<feature type="region of interest" description="Disordered" evidence="1">
    <location>
        <begin position="89"/>
        <end position="108"/>
    </location>
</feature>
<dbReference type="SMART" id="SM00421">
    <property type="entry name" value="HTH_LUXR"/>
    <property type="match status" value="1"/>
</dbReference>
<reference evidence="4 5" key="1">
    <citation type="journal article" date="2012" name="J. Bacteriol.">
        <title>Genome sequence of Sphingobium indicum B90A, a hexachlorocyclohexane-degrading bacterium.</title>
        <authorList>
            <person name="Anand S."/>
            <person name="Sangwan N."/>
            <person name="Lata P."/>
            <person name="Kaur J."/>
            <person name="Dua A."/>
            <person name="Singh A.K."/>
            <person name="Verma M."/>
            <person name="Kaur J."/>
            <person name="Khurana J.P."/>
            <person name="Khurana P."/>
            <person name="Mathur S."/>
            <person name="Lal R."/>
        </authorList>
    </citation>
    <scope>NUCLEOTIDE SEQUENCE [LARGE SCALE GENOMIC DNA]</scope>
    <source>
        <strain evidence="5">DSM 16412 / CCM 7286 / MTCC 6364 / B90A</strain>
    </source>
</reference>
<dbReference type="GO" id="GO:0003677">
    <property type="term" value="F:DNA binding"/>
    <property type="evidence" value="ECO:0007669"/>
    <property type="project" value="InterPro"/>
</dbReference>
<keyword evidence="2" id="KW-1133">Transmembrane helix</keyword>
<dbReference type="InterPro" id="IPR000792">
    <property type="entry name" value="Tscrpt_reg_LuxR_C"/>
</dbReference>
<name>A0A1L5BT37_SPHIB</name>
<dbReference type="InterPro" id="IPR016032">
    <property type="entry name" value="Sig_transdc_resp-reg_C-effctor"/>
</dbReference>
<dbReference type="EMBL" id="CP013070">
    <property type="protein sequence ID" value="APL96013.1"/>
    <property type="molecule type" value="Genomic_DNA"/>
</dbReference>
<evidence type="ECO:0000313" key="5">
    <source>
        <dbReference type="Proteomes" id="UP000004550"/>
    </source>
</evidence>
<evidence type="ECO:0000313" key="4">
    <source>
        <dbReference type="EMBL" id="APL96013.1"/>
    </source>
</evidence>
<dbReference type="Proteomes" id="UP000004550">
    <property type="component" value="Chromosome"/>
</dbReference>
<evidence type="ECO:0000259" key="3">
    <source>
        <dbReference type="SMART" id="SM00421"/>
    </source>
</evidence>
<dbReference type="KEGG" id="sinb:SIDU_16690"/>
<gene>
    <name evidence="4" type="ORF">SIDU_16690</name>
</gene>
<dbReference type="Pfam" id="PF08281">
    <property type="entry name" value="Sigma70_r4_2"/>
    <property type="match status" value="1"/>
</dbReference>
<proteinExistence type="predicted"/>
<accession>A0A1L5BT37</accession>
<dbReference type="InterPro" id="IPR036388">
    <property type="entry name" value="WH-like_DNA-bd_sf"/>
</dbReference>
<dbReference type="Gene3D" id="1.10.10.10">
    <property type="entry name" value="Winged helix-like DNA-binding domain superfamily/Winged helix DNA-binding domain"/>
    <property type="match status" value="1"/>
</dbReference>
<evidence type="ECO:0000256" key="1">
    <source>
        <dbReference type="SAM" id="MobiDB-lite"/>
    </source>
</evidence>
<dbReference type="GO" id="GO:0016987">
    <property type="term" value="F:sigma factor activity"/>
    <property type="evidence" value="ECO:0007669"/>
    <property type="project" value="InterPro"/>
</dbReference>
<keyword evidence="2" id="KW-0472">Membrane</keyword>
<feature type="domain" description="HTH luxR-type" evidence="3">
    <location>
        <begin position="6"/>
        <end position="63"/>
    </location>
</feature>
<organism evidence="4 5">
    <name type="scientific">Sphingobium indicum (strain DSM 16412 / CCM 7286 / MTCC 6364 / B90A)</name>
    <dbReference type="NCBI Taxonomy" id="861109"/>
    <lineage>
        <taxon>Bacteria</taxon>
        <taxon>Pseudomonadati</taxon>
        <taxon>Pseudomonadota</taxon>
        <taxon>Alphaproteobacteria</taxon>
        <taxon>Sphingomonadales</taxon>
        <taxon>Sphingomonadaceae</taxon>
        <taxon>Sphingobium</taxon>
    </lineage>
</organism>
<dbReference type="InterPro" id="IPR013249">
    <property type="entry name" value="RNA_pol_sigma70_r4_t2"/>
</dbReference>
<dbReference type="RefSeq" id="WP_007682970.1">
    <property type="nucleotide sequence ID" value="NZ_CP013070.1"/>
</dbReference>
<sequence length="153" mass="16916">MLDDRIAKLSDVQKRCLRLAAEGRSSKEIAPLVGLTHHTVDQYLHRARIILNAENRREAARIFTETDRAIPFKQFELKSADVEIPHDTGISEEPAEQRQAQPKPLGLPLIGGPPNDLTRAQRLIAIGKIALFLTIIVLAVIILFAAALDALSK</sequence>